<dbReference type="EMBL" id="UZAN01072247">
    <property type="protein sequence ID" value="VDP95177.1"/>
    <property type="molecule type" value="Genomic_DNA"/>
</dbReference>
<proteinExistence type="predicted"/>
<keyword evidence="2" id="KW-1185">Reference proteome</keyword>
<dbReference type="AlphaFoldDB" id="A0A3P8H128"/>
<reference evidence="1 2" key="1">
    <citation type="submission" date="2018-11" db="EMBL/GenBank/DDBJ databases">
        <authorList>
            <consortium name="Pathogen Informatics"/>
        </authorList>
    </citation>
    <scope>NUCLEOTIDE SEQUENCE [LARGE SCALE GENOMIC DNA]</scope>
    <source>
        <strain evidence="1 2">Egypt</strain>
    </source>
</reference>
<dbReference type="Proteomes" id="UP000272942">
    <property type="component" value="Unassembled WGS sequence"/>
</dbReference>
<evidence type="ECO:0000313" key="2">
    <source>
        <dbReference type="Proteomes" id="UP000272942"/>
    </source>
</evidence>
<organism evidence="1 2">
    <name type="scientific">Echinostoma caproni</name>
    <dbReference type="NCBI Taxonomy" id="27848"/>
    <lineage>
        <taxon>Eukaryota</taxon>
        <taxon>Metazoa</taxon>
        <taxon>Spiralia</taxon>
        <taxon>Lophotrochozoa</taxon>
        <taxon>Platyhelminthes</taxon>
        <taxon>Trematoda</taxon>
        <taxon>Digenea</taxon>
        <taxon>Plagiorchiida</taxon>
        <taxon>Echinostomata</taxon>
        <taxon>Echinostomatoidea</taxon>
        <taxon>Echinostomatidae</taxon>
        <taxon>Echinostoma</taxon>
    </lineage>
</organism>
<name>A0A3P8H128_9TREM</name>
<protein>
    <submittedName>
        <fullName evidence="1">Uncharacterized protein</fullName>
    </submittedName>
</protein>
<accession>A0A3P8H128</accession>
<evidence type="ECO:0000313" key="1">
    <source>
        <dbReference type="EMBL" id="VDP95177.1"/>
    </source>
</evidence>
<gene>
    <name evidence="1" type="ORF">ECPE_LOCUS17857</name>
</gene>
<sequence>MRVRSVSSESASEIGIDASSVAGFTVNPDFYTHRAHRGDQPTDRIEEDSERQFVKMKAHRQLPSGSFMNLVLGVVSEL</sequence>